<evidence type="ECO:0000259" key="4">
    <source>
        <dbReference type="Pfam" id="PF24850"/>
    </source>
</evidence>
<comment type="similarity">
    <text evidence="2">Belongs to the BshC family.</text>
</comment>
<dbReference type="InterPro" id="IPR011199">
    <property type="entry name" value="Bacillithiol_biosynth_BshC"/>
</dbReference>
<name>A0A0S8GC26_UNCT6</name>
<dbReference type="HAMAP" id="MF_01867">
    <property type="entry name" value="BshC"/>
    <property type="match status" value="1"/>
</dbReference>
<reference evidence="5 6" key="1">
    <citation type="journal article" date="2015" name="Microbiome">
        <title>Genomic resolution of linkages in carbon, nitrogen, and sulfur cycling among widespread estuary sediment bacteria.</title>
        <authorList>
            <person name="Baker B.J."/>
            <person name="Lazar C.S."/>
            <person name="Teske A.P."/>
            <person name="Dick G.J."/>
        </authorList>
    </citation>
    <scope>NUCLEOTIDE SEQUENCE [LARGE SCALE GENOMIC DNA]</scope>
    <source>
        <strain evidence="5">SM23_40</strain>
    </source>
</reference>
<evidence type="ECO:0000259" key="3">
    <source>
        <dbReference type="Pfam" id="PF10079"/>
    </source>
</evidence>
<evidence type="ECO:0000313" key="5">
    <source>
        <dbReference type="EMBL" id="KPK70597.1"/>
    </source>
</evidence>
<dbReference type="PATRIC" id="fig|1703774.3.peg.572"/>
<dbReference type="Proteomes" id="UP000051717">
    <property type="component" value="Unassembled WGS sequence"/>
</dbReference>
<dbReference type="PIRSF" id="PIRSF012535">
    <property type="entry name" value="UCP012535"/>
    <property type="match status" value="1"/>
</dbReference>
<dbReference type="Pfam" id="PF24850">
    <property type="entry name" value="CC_BshC"/>
    <property type="match status" value="1"/>
</dbReference>
<feature type="domain" description="Bacillithiol biosynthesis BshC N-terminal Rossmann-like" evidence="3">
    <location>
        <begin position="4"/>
        <end position="384"/>
    </location>
</feature>
<dbReference type="GO" id="GO:0016874">
    <property type="term" value="F:ligase activity"/>
    <property type="evidence" value="ECO:0007669"/>
    <property type="project" value="UniProtKB-UniRule"/>
</dbReference>
<feature type="domain" description="Bacillithiol biosynthesis BshC C-terminal coiled-coil" evidence="4">
    <location>
        <begin position="387"/>
        <end position="544"/>
    </location>
</feature>
<accession>A0A0S8GC26</accession>
<evidence type="ECO:0000256" key="1">
    <source>
        <dbReference type="ARBA" id="ARBA00022598"/>
    </source>
</evidence>
<protein>
    <recommendedName>
        <fullName evidence="2">Putative cysteine ligase BshC</fullName>
        <ecNumber evidence="2">6.-.-.-</ecNumber>
    </recommendedName>
</protein>
<dbReference type="NCBIfam" id="TIGR03998">
    <property type="entry name" value="thiol_BshC"/>
    <property type="match status" value="1"/>
</dbReference>
<sequence length="545" mass="60731">MSLRVDKIDLARLRGHGLFADYIAHPDRVRDFLPDDPRESESWRRAIEREQECHGDRSALAAALEEYNRRIGSSPETLRSIALLGDSRSMAVITGQQSGALTGPLYTIYKALTVISLCRSLAEVHGIPFVPVFWNASEDHDFAEVNHFHLVDREGSLRRIEYRPEGDIDAHSSSYIPLEGAATDLVDKLCAGTPDTEFKGALIGLLTDTLASSGSFGEWFSRIMARLFGKWGLVIVEPGEPALRALMKPIFQKELVQPLASADELRKGAERLEASGYRSPIATVPGVTNIFIYEDGRRCRLRYADSGYHVGESKRNYSADDLLDLLEREPQRFSGNVALRPVLQDCVFPTAAYVGGPGEIDYFGQLPGVYQHFGLTPPIIYPRLSLTLMEAKVAKVLDKYSLSFEQLKRGVGEVTMAHARDTLPESVTAAFANAREAIDLAFGELEQEASAIDPNLTKPAEQIRSKMGHQLSQFEEKVVRAHKKTNEVLIQQLDKASVHLFPEGQLQERVLNVFPYLIRYGPSLLPQLMEAVDVDEFVHHVVYLG</sequence>
<dbReference type="Pfam" id="PF10079">
    <property type="entry name" value="Rossmann-like_BshC"/>
    <property type="match status" value="1"/>
</dbReference>
<evidence type="ECO:0000313" key="6">
    <source>
        <dbReference type="Proteomes" id="UP000051717"/>
    </source>
</evidence>
<proteinExistence type="inferred from homology"/>
<dbReference type="EMBL" id="LJUI01000012">
    <property type="protein sequence ID" value="KPK70597.1"/>
    <property type="molecule type" value="Genomic_DNA"/>
</dbReference>
<dbReference type="InterPro" id="IPR055399">
    <property type="entry name" value="CC_BshC"/>
</dbReference>
<evidence type="ECO:0000256" key="2">
    <source>
        <dbReference type="HAMAP-Rule" id="MF_01867"/>
    </source>
</evidence>
<keyword evidence="1 2" id="KW-0436">Ligase</keyword>
<dbReference type="InterPro" id="IPR055398">
    <property type="entry name" value="Rossmann-like_BshC"/>
</dbReference>
<dbReference type="EC" id="6.-.-.-" evidence="2"/>
<gene>
    <name evidence="2" type="primary">bshC</name>
    <name evidence="5" type="ORF">AMJ82_02670</name>
</gene>
<organism evidence="5 6">
    <name type="scientific">candidate division TA06 bacterium SM23_40</name>
    <dbReference type="NCBI Taxonomy" id="1703774"/>
    <lineage>
        <taxon>Bacteria</taxon>
        <taxon>Bacteria division TA06</taxon>
    </lineage>
</organism>
<comment type="caution">
    <text evidence="5">The sequence shown here is derived from an EMBL/GenBank/DDBJ whole genome shotgun (WGS) entry which is preliminary data.</text>
</comment>
<dbReference type="AlphaFoldDB" id="A0A0S8GC26"/>